<reference evidence="13 14" key="1">
    <citation type="journal article" date="2014" name="Genome Announc.">
        <title>Draft Genome Sequence of Paenibacillus pini JCM 16418T, Isolated from the Rhizosphere of Pine Tree.</title>
        <authorList>
            <person name="Yuki M."/>
            <person name="Oshima K."/>
            <person name="Suda W."/>
            <person name="Oshida Y."/>
            <person name="Kitamura K."/>
            <person name="Iida Y."/>
            <person name="Hattori M."/>
            <person name="Ohkuma M."/>
        </authorList>
    </citation>
    <scope>NUCLEOTIDE SEQUENCE [LARGE SCALE GENOMIC DNA]</scope>
    <source>
        <strain evidence="13 14">JCM 16418</strain>
    </source>
</reference>
<dbReference type="GO" id="GO:0004888">
    <property type="term" value="F:transmembrane signaling receptor activity"/>
    <property type="evidence" value="ECO:0007669"/>
    <property type="project" value="InterPro"/>
</dbReference>
<evidence type="ECO:0000256" key="5">
    <source>
        <dbReference type="ARBA" id="ARBA00022989"/>
    </source>
</evidence>
<gene>
    <name evidence="13" type="ORF">JCM16418_871</name>
</gene>
<dbReference type="CDD" id="cd06225">
    <property type="entry name" value="HAMP"/>
    <property type="match status" value="1"/>
</dbReference>
<keyword evidence="2" id="KW-1003">Cell membrane</keyword>
<keyword evidence="14" id="KW-1185">Reference proteome</keyword>
<evidence type="ECO:0000256" key="1">
    <source>
        <dbReference type="ARBA" id="ARBA00004651"/>
    </source>
</evidence>
<dbReference type="SUPFAM" id="SSF58104">
    <property type="entry name" value="Methyl-accepting chemotaxis protein (MCP) signaling domain"/>
    <property type="match status" value="1"/>
</dbReference>
<dbReference type="Pfam" id="PF00672">
    <property type="entry name" value="HAMP"/>
    <property type="match status" value="1"/>
</dbReference>
<comment type="similarity">
    <text evidence="8">Belongs to the methyl-accepting chemotaxis (MCP) protein family.</text>
</comment>
<dbReference type="InterPro" id="IPR004090">
    <property type="entry name" value="Chemotax_Me-accpt_rcpt"/>
</dbReference>
<keyword evidence="3" id="KW-0145">Chemotaxis</keyword>
<dbReference type="SMART" id="SM00283">
    <property type="entry name" value="MA"/>
    <property type="match status" value="1"/>
</dbReference>
<protein>
    <submittedName>
        <fullName evidence="13">Methyl-accepting chemotaxis protein</fullName>
    </submittedName>
</protein>
<keyword evidence="7 9" id="KW-0807">Transducer</keyword>
<accession>W7YEG4</accession>
<evidence type="ECO:0000259" key="11">
    <source>
        <dbReference type="PROSITE" id="PS50111"/>
    </source>
</evidence>
<dbReference type="PANTHER" id="PTHR32089">
    <property type="entry name" value="METHYL-ACCEPTING CHEMOTAXIS PROTEIN MCPB"/>
    <property type="match status" value="1"/>
</dbReference>
<keyword evidence="6 10" id="KW-0472">Membrane</keyword>
<comment type="caution">
    <text evidence="13">The sequence shown here is derived from an EMBL/GenBank/DDBJ whole genome shotgun (WGS) entry which is preliminary data.</text>
</comment>
<evidence type="ECO:0000256" key="2">
    <source>
        <dbReference type="ARBA" id="ARBA00022475"/>
    </source>
</evidence>
<dbReference type="InterPro" id="IPR004089">
    <property type="entry name" value="MCPsignal_dom"/>
</dbReference>
<dbReference type="Pfam" id="PF00015">
    <property type="entry name" value="MCPsignal"/>
    <property type="match status" value="1"/>
</dbReference>
<evidence type="ECO:0000256" key="9">
    <source>
        <dbReference type="PROSITE-ProRule" id="PRU00284"/>
    </source>
</evidence>
<evidence type="ECO:0000256" key="10">
    <source>
        <dbReference type="SAM" id="Phobius"/>
    </source>
</evidence>
<evidence type="ECO:0000256" key="7">
    <source>
        <dbReference type="ARBA" id="ARBA00023224"/>
    </source>
</evidence>
<dbReference type="EMBL" id="BAVZ01000002">
    <property type="protein sequence ID" value="GAF06887.1"/>
    <property type="molecule type" value="Genomic_DNA"/>
</dbReference>
<dbReference type="InterPro" id="IPR033479">
    <property type="entry name" value="dCache_1"/>
</dbReference>
<dbReference type="Pfam" id="PF02743">
    <property type="entry name" value="dCache_1"/>
    <property type="match status" value="1"/>
</dbReference>
<dbReference type="RefSeq" id="WP_052020035.1">
    <property type="nucleotide sequence ID" value="NZ_BAVZ01000002.1"/>
</dbReference>
<evidence type="ECO:0000256" key="6">
    <source>
        <dbReference type="ARBA" id="ARBA00023136"/>
    </source>
</evidence>
<dbReference type="SMART" id="SM00304">
    <property type="entry name" value="HAMP"/>
    <property type="match status" value="1"/>
</dbReference>
<dbReference type="PANTHER" id="PTHR32089:SF112">
    <property type="entry name" value="LYSOZYME-LIKE PROTEIN-RELATED"/>
    <property type="match status" value="1"/>
</dbReference>
<dbReference type="InterPro" id="IPR003660">
    <property type="entry name" value="HAMP_dom"/>
</dbReference>
<proteinExistence type="inferred from homology"/>
<dbReference type="GO" id="GO:0005886">
    <property type="term" value="C:plasma membrane"/>
    <property type="evidence" value="ECO:0007669"/>
    <property type="project" value="UniProtKB-SubCell"/>
</dbReference>
<evidence type="ECO:0000256" key="4">
    <source>
        <dbReference type="ARBA" id="ARBA00022692"/>
    </source>
</evidence>
<dbReference type="AlphaFoldDB" id="W7YEG4"/>
<evidence type="ECO:0000313" key="14">
    <source>
        <dbReference type="Proteomes" id="UP000019364"/>
    </source>
</evidence>
<sequence length="683" mass="74819">MRSLFSVVPFERKNPFQSIGTRIAIIIVLTIVVFVGATGIISYQISKNLLVKEVSSAYLETASQTSQKLDFLFNSFDKMQLQMMVDKELKDTITEMLSQQNDPNEYARLSETLDTLLQSYMFSDSYISSIEVLQTDGTVIPTKSGLLATQNYGKEDWFKSIMGKSGQSVWISSNLNGNRNTNRTITLGRLIAGEGMAEGYCVILIDIDLAAIKEQVENVHMGEGGSIQVLGPQNTIIYSKAVSEIGKTSSIRIPTDKESNGSSTFLSEDRNEQVVTAKSKENGWYTVGIIPVKEMLKDTRKIYEATLWLLLGAFILSIVIGWIIARMIGQPLKKLRELMKEGADGNLQVRTRAKPTDEIGQVGVSFDEMMQHLTELVHNTDKSAVEMMGMADELAHVSLNTEETAKEIASATSDIAKGGEGLASDAERGRELSLQSKRQTETLVIASQEMGSLAGDVHQSSQTGTDYMRELIGKTKDMEERIDTITAKVHQLQESTQSISNVLVILTQLTKHTNILSLNATIEAARAGSAGNGFKVVANEIRLLAEQSKRSIETVGQITESIELGISETAQVLDAARPIFMEQISSVKKADTLFNQVGGQMSQLIHHLVSVNGSILELEESQQTLSEAMLGVSAISEQSLATSEEVASLSNEQLHISNGLVDLSKKLQILSSILKESLSRFSI</sequence>
<feature type="transmembrane region" description="Helical" evidence="10">
    <location>
        <begin position="305"/>
        <end position="325"/>
    </location>
</feature>
<dbReference type="GO" id="GO:0006935">
    <property type="term" value="P:chemotaxis"/>
    <property type="evidence" value="ECO:0007669"/>
    <property type="project" value="UniProtKB-KW"/>
</dbReference>
<comment type="subcellular location">
    <subcellularLocation>
        <location evidence="1">Cell membrane</location>
        <topology evidence="1">Multi-pass membrane protein</topology>
    </subcellularLocation>
</comment>
<dbReference type="GO" id="GO:0007165">
    <property type="term" value="P:signal transduction"/>
    <property type="evidence" value="ECO:0007669"/>
    <property type="project" value="UniProtKB-KW"/>
</dbReference>
<dbReference type="OrthoDB" id="9760371at2"/>
<dbReference type="PRINTS" id="PR00260">
    <property type="entry name" value="CHEMTRNSDUCR"/>
</dbReference>
<dbReference type="PROSITE" id="PS50111">
    <property type="entry name" value="CHEMOTAXIS_TRANSDUC_2"/>
    <property type="match status" value="1"/>
</dbReference>
<dbReference type="PROSITE" id="PS50885">
    <property type="entry name" value="HAMP"/>
    <property type="match status" value="1"/>
</dbReference>
<keyword evidence="4 10" id="KW-0812">Transmembrane</keyword>
<keyword evidence="5 10" id="KW-1133">Transmembrane helix</keyword>
<dbReference type="Gene3D" id="3.30.450.20">
    <property type="entry name" value="PAS domain"/>
    <property type="match status" value="2"/>
</dbReference>
<feature type="domain" description="HAMP" evidence="12">
    <location>
        <begin position="326"/>
        <end position="378"/>
    </location>
</feature>
<evidence type="ECO:0000313" key="13">
    <source>
        <dbReference type="EMBL" id="GAF06887.1"/>
    </source>
</evidence>
<evidence type="ECO:0000256" key="3">
    <source>
        <dbReference type="ARBA" id="ARBA00022500"/>
    </source>
</evidence>
<feature type="transmembrane region" description="Helical" evidence="10">
    <location>
        <begin position="20"/>
        <end position="43"/>
    </location>
</feature>
<dbReference type="Proteomes" id="UP000019364">
    <property type="component" value="Unassembled WGS sequence"/>
</dbReference>
<dbReference type="Gene3D" id="1.10.287.950">
    <property type="entry name" value="Methyl-accepting chemotaxis protein"/>
    <property type="match status" value="1"/>
</dbReference>
<feature type="domain" description="Methyl-accepting transducer" evidence="11">
    <location>
        <begin position="404"/>
        <end position="647"/>
    </location>
</feature>
<organism evidence="13 14">
    <name type="scientific">Paenibacillus pini JCM 16418</name>
    <dbReference type="NCBI Taxonomy" id="1236976"/>
    <lineage>
        <taxon>Bacteria</taxon>
        <taxon>Bacillati</taxon>
        <taxon>Bacillota</taxon>
        <taxon>Bacilli</taxon>
        <taxon>Bacillales</taxon>
        <taxon>Paenibacillaceae</taxon>
        <taxon>Paenibacillus</taxon>
    </lineage>
</organism>
<dbReference type="Gene3D" id="6.10.340.10">
    <property type="match status" value="1"/>
</dbReference>
<dbReference type="eggNOG" id="COG0840">
    <property type="taxonomic scope" value="Bacteria"/>
</dbReference>
<name>W7YEG4_9BACL</name>
<dbReference type="STRING" id="1236976.JCM16418_871"/>
<evidence type="ECO:0000259" key="12">
    <source>
        <dbReference type="PROSITE" id="PS50885"/>
    </source>
</evidence>
<evidence type="ECO:0000256" key="8">
    <source>
        <dbReference type="ARBA" id="ARBA00029447"/>
    </source>
</evidence>